<accession>A0AC35UHV8</accession>
<proteinExistence type="predicted"/>
<dbReference type="WBParaSite" id="RSKR_0001150900.1">
    <property type="protein sequence ID" value="RSKR_0001150900.1"/>
    <property type="gene ID" value="RSKR_0001150900"/>
</dbReference>
<sequence>MASTNSFNAAAIIFLLSTIIFNQANGCTGSSGLNPADSKIIEDPTIVIRYSPPVSWTYPSDAAITANAALPGQANSVTQAQTNGQNDITSTMRDALTDVGINAQAATITVTFNPFMANDCFKTLPADAAARPTEFFIVENNCVASKAQIANAALWYDATTPAKNCIDRSFTTALGLTITDVIVETTIKITDVTGTVFTMRQLGNTFLAKLTFGKSVLFHSAPVIS</sequence>
<dbReference type="Proteomes" id="UP000095286">
    <property type="component" value="Unplaced"/>
</dbReference>
<organism evidence="1 2">
    <name type="scientific">Rhabditophanes sp. KR3021</name>
    <dbReference type="NCBI Taxonomy" id="114890"/>
    <lineage>
        <taxon>Eukaryota</taxon>
        <taxon>Metazoa</taxon>
        <taxon>Ecdysozoa</taxon>
        <taxon>Nematoda</taxon>
        <taxon>Chromadorea</taxon>
        <taxon>Rhabditida</taxon>
        <taxon>Tylenchina</taxon>
        <taxon>Panagrolaimomorpha</taxon>
        <taxon>Strongyloidoidea</taxon>
        <taxon>Alloionematidae</taxon>
        <taxon>Rhabditophanes</taxon>
    </lineage>
</organism>
<reference evidence="2" key="1">
    <citation type="submission" date="2016-11" db="UniProtKB">
        <authorList>
            <consortium name="WormBaseParasite"/>
        </authorList>
    </citation>
    <scope>IDENTIFICATION</scope>
    <source>
        <strain evidence="2">KR3021</strain>
    </source>
</reference>
<name>A0AC35UHV8_9BILA</name>
<protein>
    <submittedName>
        <fullName evidence="2">Ice-binding protein</fullName>
    </submittedName>
</protein>
<evidence type="ECO:0000313" key="1">
    <source>
        <dbReference type="Proteomes" id="UP000095286"/>
    </source>
</evidence>
<evidence type="ECO:0000313" key="2">
    <source>
        <dbReference type="WBParaSite" id="RSKR_0001150900.1"/>
    </source>
</evidence>